<dbReference type="AlphaFoldDB" id="E7G7M2"/>
<dbReference type="InterPro" id="IPR023214">
    <property type="entry name" value="HAD_sf"/>
</dbReference>
<dbReference type="Gene3D" id="3.40.50.1000">
    <property type="entry name" value="HAD superfamily/HAD-like"/>
    <property type="match status" value="1"/>
</dbReference>
<dbReference type="GeneID" id="78228830"/>
<keyword evidence="1" id="KW-0812">Transmembrane</keyword>
<evidence type="ECO:0000313" key="3">
    <source>
        <dbReference type="Proteomes" id="UP000003157"/>
    </source>
</evidence>
<dbReference type="RefSeq" id="WP_008787876.1">
    <property type="nucleotide sequence ID" value="NZ_AKCB01000001.1"/>
</dbReference>
<name>E7G7M2_9FIRM</name>
<dbReference type="Gene3D" id="1.10.150.240">
    <property type="entry name" value="Putative phosphatase, domain 2"/>
    <property type="match status" value="1"/>
</dbReference>
<feature type="transmembrane region" description="Helical" evidence="1">
    <location>
        <begin position="443"/>
        <end position="466"/>
    </location>
</feature>
<keyword evidence="3" id="KW-1185">Reference proteome</keyword>
<reference evidence="2 3" key="1">
    <citation type="submission" date="2010-12" db="EMBL/GenBank/DDBJ databases">
        <title>The Genome Sequence of Coprobacillus sp. strain 29_1.</title>
        <authorList>
            <consortium name="The Broad Institute Genome Sequencing Platform"/>
            <person name="Earl A."/>
            <person name="Ward D."/>
            <person name="Feldgarden M."/>
            <person name="Gevers D."/>
            <person name="Daigneault M."/>
            <person name="Sibley C.D."/>
            <person name="White A."/>
            <person name="Strauss J."/>
            <person name="Allen-Vercoe E."/>
            <person name="Young S.K."/>
            <person name="Zeng Q."/>
            <person name="Gargeya S."/>
            <person name="Fitzgerald M."/>
            <person name="Haas B."/>
            <person name="Abouelleil A."/>
            <person name="Alvarado L."/>
            <person name="Arachchi H.M."/>
            <person name="Berlin A."/>
            <person name="Brown A."/>
            <person name="Chapman S.B."/>
            <person name="Chen Z."/>
            <person name="Dunbar C."/>
            <person name="Freedman E."/>
            <person name="Gearin G."/>
            <person name="Gellesch M."/>
            <person name="Goldberg J."/>
            <person name="Griggs A."/>
            <person name="Gujja S."/>
            <person name="Heilman E."/>
            <person name="Heiman D."/>
            <person name="Howarth C."/>
            <person name="Larson L."/>
            <person name="Lui A."/>
            <person name="MacDonald P.J.P."/>
            <person name="Mehta T."/>
            <person name="Montmayeur A."/>
            <person name="Murphy C."/>
            <person name="Neiman D."/>
            <person name="Pearson M."/>
            <person name="Priest M."/>
            <person name="Roberts A."/>
            <person name="Saif S."/>
            <person name="Shea T."/>
            <person name="Shenoy N."/>
            <person name="Sisk P."/>
            <person name="Stolte C."/>
            <person name="Sykes S."/>
            <person name="White J."/>
            <person name="Yandava C."/>
            <person name="Nusbaum C."/>
            <person name="Birren B."/>
        </authorList>
    </citation>
    <scope>NUCLEOTIDE SEQUENCE [LARGE SCALE GENOMIC DNA]</scope>
    <source>
        <strain evidence="2 3">29_1</strain>
    </source>
</reference>
<protein>
    <submittedName>
        <fullName evidence="2">Uncharacterized protein</fullName>
    </submittedName>
</protein>
<evidence type="ECO:0000256" key="1">
    <source>
        <dbReference type="SAM" id="Phobius"/>
    </source>
</evidence>
<dbReference type="Proteomes" id="UP000003157">
    <property type="component" value="Unassembled WGS sequence"/>
</dbReference>
<evidence type="ECO:0000313" key="2">
    <source>
        <dbReference type="EMBL" id="EFW05942.1"/>
    </source>
</evidence>
<gene>
    <name evidence="2" type="ORF">HMPREF9488_00760</name>
</gene>
<dbReference type="OrthoDB" id="1640171at2"/>
<organism evidence="2 3">
    <name type="scientific">Coprobacillus cateniformis</name>
    <dbReference type="NCBI Taxonomy" id="100884"/>
    <lineage>
        <taxon>Bacteria</taxon>
        <taxon>Bacillati</taxon>
        <taxon>Bacillota</taxon>
        <taxon>Erysipelotrichia</taxon>
        <taxon>Erysipelotrichales</taxon>
        <taxon>Coprobacillaceae</taxon>
        <taxon>Coprobacillus</taxon>
    </lineage>
</organism>
<dbReference type="InterPro" id="IPR023198">
    <property type="entry name" value="PGP-like_dom2"/>
</dbReference>
<dbReference type="SUPFAM" id="SSF56784">
    <property type="entry name" value="HAD-like"/>
    <property type="match status" value="1"/>
</dbReference>
<feature type="transmembrane region" description="Helical" evidence="1">
    <location>
        <begin position="394"/>
        <end position="423"/>
    </location>
</feature>
<dbReference type="HOGENOM" id="CLU_526495_0_0_9"/>
<dbReference type="EMBL" id="ADKX01000011">
    <property type="protein sequence ID" value="EFW05942.1"/>
    <property type="molecule type" value="Genomic_DNA"/>
</dbReference>
<dbReference type="STRING" id="100884.GCA_000269565_00947"/>
<comment type="caution">
    <text evidence="2">The sequence shown here is derived from an EMBL/GenBank/DDBJ whole genome shotgun (WGS) entry which is preliminary data.</text>
</comment>
<accession>E7G7M2</accession>
<feature type="transmembrane region" description="Helical" evidence="1">
    <location>
        <begin position="486"/>
        <end position="507"/>
    </location>
</feature>
<proteinExistence type="predicted"/>
<sequence length="517" mass="60390">MYRQSINSIKVVIIPLDGVIFDLNRFRYNYYHHLCDNKNIPISKKDFYPHLSNMYDMYKDLPLDGKVDTGPLNAKIERELMQYLDYKGLKPNEGFLELLEYLHQKEIQVAVISTHRTKDAVHYLQAAKIYNKVHFIIGSDTSSMPLPSTQMLETITNHFHVHTVETLVISSFMSLNYAANELNMNIIYCEDLIPAGKFEMETSYKICKNLFEVLNTLLFDQYEESEMYSSILGMNADMSIEELNKVKDRLEQTYCSDHQILDVVNKTYSYYVTQLNQQNIKDGSVLFKNAPHRKKFQFSDESETIQETPPQESPLQEIQYADPEEDIEQKEIHISSLDNEEEETLTRLLQQINKTDQSIEETPMKVVTDYQEIEDIVKNSYQEDIINEEQQESFFLSLIINILYIFAVSFLILFIGIIIYIAFINQFTSQNGIFKIISSLFHIYYSFIEGFFAFILNGLHAIIKFIPSYQEYAMTNTFFSLDGIPLLNIFIFHALVISSVKIIIFIIKRRNVDEVID</sequence>
<dbReference type="Pfam" id="PF13419">
    <property type="entry name" value="HAD_2"/>
    <property type="match status" value="1"/>
</dbReference>
<keyword evidence="1" id="KW-0472">Membrane</keyword>
<dbReference type="eggNOG" id="COG0637">
    <property type="taxonomic scope" value="Bacteria"/>
</dbReference>
<dbReference type="InterPro" id="IPR041492">
    <property type="entry name" value="HAD_2"/>
</dbReference>
<keyword evidence="1" id="KW-1133">Transmembrane helix</keyword>
<dbReference type="InterPro" id="IPR036412">
    <property type="entry name" value="HAD-like_sf"/>
</dbReference>